<keyword evidence="7" id="KW-0732">Signal</keyword>
<feature type="signal peptide" evidence="7">
    <location>
        <begin position="1"/>
        <end position="20"/>
    </location>
</feature>
<dbReference type="Proteomes" id="UP000215914">
    <property type="component" value="Chromosome 4"/>
</dbReference>
<gene>
    <name evidence="9" type="primary">CYP76C2</name>
    <name evidence="9" type="ORF">HannXRQ_Chr04g0121941</name>
    <name evidence="8" type="ORF">HanXRQr2_Chr04g0184671</name>
</gene>
<reference evidence="9" key="2">
    <citation type="submission" date="2017-02" db="EMBL/GenBank/DDBJ databases">
        <title>Sunflower complete genome.</title>
        <authorList>
            <person name="Langlade N."/>
            <person name="Munos S."/>
        </authorList>
    </citation>
    <scope>NUCLEOTIDE SEQUENCE [LARGE SCALE GENOMIC DNA]</scope>
    <source>
        <tissue evidence="9">Leaves</tissue>
    </source>
</reference>
<dbReference type="InterPro" id="IPR036396">
    <property type="entry name" value="Cyt_P450_sf"/>
</dbReference>
<dbReference type="EMBL" id="CM007893">
    <property type="protein sequence ID" value="OTG29410.1"/>
    <property type="molecule type" value="Genomic_DNA"/>
</dbReference>
<evidence type="ECO:0000256" key="3">
    <source>
        <dbReference type="ARBA" id="ARBA00023002"/>
    </source>
</evidence>
<reference evidence="8" key="3">
    <citation type="submission" date="2020-06" db="EMBL/GenBank/DDBJ databases">
        <title>Helianthus annuus Genome sequencing and assembly Release 2.</title>
        <authorList>
            <person name="Gouzy J."/>
            <person name="Langlade N."/>
            <person name="Munos S."/>
        </authorList>
    </citation>
    <scope>NUCLEOTIDE SEQUENCE</scope>
    <source>
        <tissue evidence="8">Leaves</tissue>
    </source>
</reference>
<dbReference type="GO" id="GO:0020037">
    <property type="term" value="F:heme binding"/>
    <property type="evidence" value="ECO:0007669"/>
    <property type="project" value="InterPro"/>
</dbReference>
<dbReference type="InterPro" id="IPR001128">
    <property type="entry name" value="Cyt_P450"/>
</dbReference>
<keyword evidence="10" id="KW-1185">Reference proteome</keyword>
<dbReference type="InterPro" id="IPR017972">
    <property type="entry name" value="Cyt_P450_CS"/>
</dbReference>
<comment type="cofactor">
    <cofactor evidence="5">
        <name>heme</name>
        <dbReference type="ChEBI" id="CHEBI:30413"/>
    </cofactor>
</comment>
<keyword evidence="4 5" id="KW-0408">Iron</keyword>
<dbReference type="GO" id="GO:0102811">
    <property type="term" value="F:geraniol 10-hydroxylase activity"/>
    <property type="evidence" value="ECO:0007669"/>
    <property type="project" value="UniProtKB-EC"/>
</dbReference>
<dbReference type="GO" id="GO:0016491">
    <property type="term" value="F:oxidoreductase activity"/>
    <property type="evidence" value="ECO:0000318"/>
    <property type="project" value="GO_Central"/>
</dbReference>
<dbReference type="FunFam" id="1.10.630.10:FF:000007">
    <property type="entry name" value="Cytochrome P450 76C4"/>
    <property type="match status" value="1"/>
</dbReference>
<dbReference type="PANTHER" id="PTHR47950">
    <property type="entry name" value="CYTOCHROME P450, FAMILY 76, SUBFAMILY C, POLYPEPTIDE 5-RELATED"/>
    <property type="match status" value="1"/>
</dbReference>
<dbReference type="SUPFAM" id="SSF48264">
    <property type="entry name" value="Cytochrome P450"/>
    <property type="match status" value="1"/>
</dbReference>
<dbReference type="CDD" id="cd11073">
    <property type="entry name" value="CYP76-like"/>
    <property type="match status" value="1"/>
</dbReference>
<dbReference type="PRINTS" id="PR00385">
    <property type="entry name" value="P450"/>
</dbReference>
<dbReference type="Gramene" id="mRNA:HanXRQr2_Chr04g0184671">
    <property type="protein sequence ID" value="mRNA:HanXRQr2_Chr04g0184671"/>
    <property type="gene ID" value="HanXRQr2_Chr04g0184671"/>
</dbReference>
<dbReference type="GO" id="GO:0005506">
    <property type="term" value="F:iron ion binding"/>
    <property type="evidence" value="ECO:0007669"/>
    <property type="project" value="InterPro"/>
</dbReference>
<dbReference type="Pfam" id="PF00067">
    <property type="entry name" value="p450"/>
    <property type="match status" value="1"/>
</dbReference>
<keyword evidence="2 5" id="KW-0479">Metal-binding</keyword>
<dbReference type="FunCoup" id="A0A251V1C8">
    <property type="interactions" value="628"/>
</dbReference>
<evidence type="ECO:0000256" key="1">
    <source>
        <dbReference type="ARBA" id="ARBA00010617"/>
    </source>
</evidence>
<evidence type="ECO:0000256" key="7">
    <source>
        <dbReference type="SAM" id="SignalP"/>
    </source>
</evidence>
<dbReference type="EMBL" id="MNCJ02000319">
    <property type="protein sequence ID" value="KAF5811719.1"/>
    <property type="molecule type" value="Genomic_DNA"/>
</dbReference>
<dbReference type="STRING" id="4232.A0A251V1C8"/>
<name>A0A251V1C8_HELAN</name>
<reference evidence="8 10" key="1">
    <citation type="journal article" date="2017" name="Nature">
        <title>The sunflower genome provides insights into oil metabolism, flowering and Asterid evolution.</title>
        <authorList>
            <person name="Badouin H."/>
            <person name="Gouzy J."/>
            <person name="Grassa C.J."/>
            <person name="Murat F."/>
            <person name="Staton S.E."/>
            <person name="Cottret L."/>
            <person name="Lelandais-Briere C."/>
            <person name="Owens G.L."/>
            <person name="Carrere S."/>
            <person name="Mayjonade B."/>
            <person name="Legrand L."/>
            <person name="Gill N."/>
            <person name="Kane N.C."/>
            <person name="Bowers J.E."/>
            <person name="Hubner S."/>
            <person name="Bellec A."/>
            <person name="Berard A."/>
            <person name="Berges H."/>
            <person name="Blanchet N."/>
            <person name="Boniface M.C."/>
            <person name="Brunel D."/>
            <person name="Catrice O."/>
            <person name="Chaidir N."/>
            <person name="Claudel C."/>
            <person name="Donnadieu C."/>
            <person name="Faraut T."/>
            <person name="Fievet G."/>
            <person name="Helmstetter N."/>
            <person name="King M."/>
            <person name="Knapp S.J."/>
            <person name="Lai Z."/>
            <person name="Le Paslier M.C."/>
            <person name="Lippi Y."/>
            <person name="Lorenzon L."/>
            <person name="Mandel J.R."/>
            <person name="Marage G."/>
            <person name="Marchand G."/>
            <person name="Marquand E."/>
            <person name="Bret-Mestries E."/>
            <person name="Morien E."/>
            <person name="Nambeesan S."/>
            <person name="Nguyen T."/>
            <person name="Pegot-Espagnet P."/>
            <person name="Pouilly N."/>
            <person name="Raftis F."/>
            <person name="Sallet E."/>
            <person name="Schiex T."/>
            <person name="Thomas J."/>
            <person name="Vandecasteele C."/>
            <person name="Vares D."/>
            <person name="Vear F."/>
            <person name="Vautrin S."/>
            <person name="Crespi M."/>
            <person name="Mangin B."/>
            <person name="Burke J.M."/>
            <person name="Salse J."/>
            <person name="Munos S."/>
            <person name="Vincourt P."/>
            <person name="Rieseberg L.H."/>
            <person name="Langlade N.B."/>
        </authorList>
    </citation>
    <scope>NUCLEOTIDE SEQUENCE [LARGE SCALE GENOMIC DNA]</scope>
    <source>
        <strain evidence="10">cv. SF193</strain>
        <tissue evidence="8">Leaves</tissue>
    </source>
</reference>
<feature type="chain" id="PRO_5012015854" evidence="7">
    <location>
        <begin position="21"/>
        <end position="495"/>
    </location>
</feature>
<evidence type="ECO:0000256" key="2">
    <source>
        <dbReference type="ARBA" id="ARBA00022723"/>
    </source>
</evidence>
<dbReference type="InterPro" id="IPR002401">
    <property type="entry name" value="Cyt_P450_E_grp-I"/>
</dbReference>
<evidence type="ECO:0000313" key="9">
    <source>
        <dbReference type="EMBL" id="OTG29410.1"/>
    </source>
</evidence>
<dbReference type="PRINTS" id="PR00463">
    <property type="entry name" value="EP450I"/>
</dbReference>
<organism evidence="9 10">
    <name type="scientific">Helianthus annuus</name>
    <name type="common">Common sunflower</name>
    <dbReference type="NCBI Taxonomy" id="4232"/>
    <lineage>
        <taxon>Eukaryota</taxon>
        <taxon>Viridiplantae</taxon>
        <taxon>Streptophyta</taxon>
        <taxon>Embryophyta</taxon>
        <taxon>Tracheophyta</taxon>
        <taxon>Spermatophyta</taxon>
        <taxon>Magnoliopsida</taxon>
        <taxon>eudicotyledons</taxon>
        <taxon>Gunneridae</taxon>
        <taxon>Pentapetalae</taxon>
        <taxon>asterids</taxon>
        <taxon>campanulids</taxon>
        <taxon>Asterales</taxon>
        <taxon>Asteraceae</taxon>
        <taxon>Asteroideae</taxon>
        <taxon>Heliantheae alliance</taxon>
        <taxon>Heliantheae</taxon>
        <taxon>Helianthus</taxon>
    </lineage>
</organism>
<dbReference type="PROSITE" id="PS00086">
    <property type="entry name" value="CYTOCHROME_P450"/>
    <property type="match status" value="1"/>
</dbReference>
<evidence type="ECO:0000256" key="4">
    <source>
        <dbReference type="ARBA" id="ARBA00023004"/>
    </source>
</evidence>
<feature type="binding site" description="axial binding residue" evidence="5">
    <location>
        <position position="438"/>
    </location>
    <ligand>
        <name>heme</name>
        <dbReference type="ChEBI" id="CHEBI:30413"/>
    </ligand>
    <ligandPart>
        <name>Fe</name>
        <dbReference type="ChEBI" id="CHEBI:18248"/>
    </ligandPart>
</feature>
<sequence length="495" mass="56879">MDNYLAFTLLFPFLLATAYAITISGRRNSRLPPGPFPFPIIGNLLHLGDKPHQSLATLSKRYGPLMSLKLGTRTTIVVSSPDMAKEFFQKHDHSFSSRSIPDMSRLLDHDKYSMVWLPAGDQWRRLRRISKEYMFSVQRLDASEPLRQKKVKELLDHVNCCCTSEKAVNIGGMAFTTLVNVLSEFMFSVDFDQYDSLSSQEFKDNVWTLMEIAGKPNIVDFFPILKMFDPQGLLRRGNLCGRKIMTIFDRVIDQRLQTLSTSSTNNDVLDMLLNLNQKDESMFNRNDMRHLFFVLFIAGTDTVSSTLEWAMAELIHNPSKLEKARSEITKLMENKKNIIQESDIPQLPYLQAVIKETLRLHPPAPFLVPHQAIHDVEILGFTVPKKAQILCNVWAIGRDPKLWSHPKMFMPERFLELKVDYGGQDFELIPFGAGRRICPGLNMAHRMLHIMLCSLIQNFDWKLEGNMRAQDMDMGEKFGLTLQRNVPLKTIPLRL</sequence>
<accession>A0A251V1C8</accession>
<dbReference type="EC" id="1.14.14.83" evidence="8"/>
<evidence type="ECO:0000313" key="8">
    <source>
        <dbReference type="EMBL" id="KAF5811719.1"/>
    </source>
</evidence>
<keyword evidence="3 6" id="KW-0560">Oxidoreductase</keyword>
<keyword evidence="5 6" id="KW-0349">Heme</keyword>
<evidence type="ECO:0000256" key="6">
    <source>
        <dbReference type="RuleBase" id="RU000461"/>
    </source>
</evidence>
<dbReference type="Gene3D" id="1.10.630.10">
    <property type="entry name" value="Cytochrome P450"/>
    <property type="match status" value="1"/>
</dbReference>
<dbReference type="OMA" id="CCAREEP"/>
<evidence type="ECO:0000313" key="10">
    <source>
        <dbReference type="Proteomes" id="UP000215914"/>
    </source>
</evidence>
<dbReference type="InParanoid" id="A0A251V1C8"/>
<keyword evidence="6" id="KW-0503">Monooxygenase</keyword>
<dbReference type="PANTHER" id="PTHR47950:SF48">
    <property type="entry name" value="CYTOCHROME P450 FAMILY PROTEIN, EXPRESSED"/>
    <property type="match status" value="1"/>
</dbReference>
<comment type="similarity">
    <text evidence="1 6">Belongs to the cytochrome P450 family.</text>
</comment>
<protein>
    <submittedName>
        <fullName evidence="8">Geraniol 8-hydroxylase</fullName>
        <ecNumber evidence="8">1.14.14.83</ecNumber>
    </submittedName>
    <submittedName>
        <fullName evidence="9">Putative cytochrome P450, family 76, subfamily C, polypeptide 2</fullName>
    </submittedName>
</protein>
<evidence type="ECO:0000256" key="5">
    <source>
        <dbReference type="PIRSR" id="PIRSR602401-1"/>
    </source>
</evidence>
<proteinExistence type="inferred from homology"/>
<dbReference type="AlphaFoldDB" id="A0A251V1C8"/>